<feature type="domain" description="HTH luxR-type" evidence="3">
    <location>
        <begin position="888"/>
        <end position="953"/>
    </location>
</feature>
<dbReference type="Proteomes" id="UP001219605">
    <property type="component" value="Chromosome"/>
</dbReference>
<dbReference type="SUPFAM" id="SSF52540">
    <property type="entry name" value="P-loop containing nucleoside triphosphate hydrolases"/>
    <property type="match status" value="1"/>
</dbReference>
<accession>A0ABY7ZM98</accession>
<keyword evidence="2" id="KW-0067">ATP-binding</keyword>
<dbReference type="Pfam" id="PF13191">
    <property type="entry name" value="AAA_16"/>
    <property type="match status" value="1"/>
</dbReference>
<name>A0ABY7ZM98_9ACTN</name>
<dbReference type="Pfam" id="PF00196">
    <property type="entry name" value="GerE"/>
    <property type="match status" value="1"/>
</dbReference>
<keyword evidence="1" id="KW-0547">Nucleotide-binding</keyword>
<evidence type="ECO:0000259" key="3">
    <source>
        <dbReference type="PROSITE" id="PS50043"/>
    </source>
</evidence>
<dbReference type="PROSITE" id="PS50043">
    <property type="entry name" value="HTH_LUXR_2"/>
    <property type="match status" value="1"/>
</dbReference>
<protein>
    <submittedName>
        <fullName evidence="4">AAA family ATPase</fullName>
    </submittedName>
</protein>
<proteinExistence type="predicted"/>
<dbReference type="EMBL" id="CP118615">
    <property type="protein sequence ID" value="WDZ83213.1"/>
    <property type="molecule type" value="Genomic_DNA"/>
</dbReference>
<dbReference type="InterPro" id="IPR003593">
    <property type="entry name" value="AAA+_ATPase"/>
</dbReference>
<dbReference type="PANTHER" id="PTHR16305">
    <property type="entry name" value="TESTICULAR SOLUBLE ADENYLYL CYCLASE"/>
    <property type="match status" value="1"/>
</dbReference>
<gene>
    <name evidence="4" type="ORF">PVK37_22510</name>
</gene>
<dbReference type="SUPFAM" id="SSF46894">
    <property type="entry name" value="C-terminal effector domain of the bipartite response regulators"/>
    <property type="match status" value="1"/>
</dbReference>
<dbReference type="InterPro" id="IPR041664">
    <property type="entry name" value="AAA_16"/>
</dbReference>
<dbReference type="InterPro" id="IPR027417">
    <property type="entry name" value="P-loop_NTPase"/>
</dbReference>
<dbReference type="PANTHER" id="PTHR16305:SF35">
    <property type="entry name" value="TRANSCRIPTIONAL ACTIVATOR DOMAIN"/>
    <property type="match status" value="1"/>
</dbReference>
<evidence type="ECO:0000256" key="1">
    <source>
        <dbReference type="ARBA" id="ARBA00022741"/>
    </source>
</evidence>
<evidence type="ECO:0000313" key="4">
    <source>
        <dbReference type="EMBL" id="WDZ83213.1"/>
    </source>
</evidence>
<dbReference type="SMART" id="SM00382">
    <property type="entry name" value="AAA"/>
    <property type="match status" value="1"/>
</dbReference>
<keyword evidence="5" id="KW-1185">Reference proteome</keyword>
<dbReference type="PRINTS" id="PR00038">
    <property type="entry name" value="HTHLUXR"/>
</dbReference>
<dbReference type="InterPro" id="IPR000792">
    <property type="entry name" value="Tscrpt_reg_LuxR_C"/>
</dbReference>
<evidence type="ECO:0000256" key="2">
    <source>
        <dbReference type="ARBA" id="ARBA00022840"/>
    </source>
</evidence>
<sequence length="965" mass="102311">MGRRDELRTLADALSAARAGHGRAVFLVGPAGIGKSRLVAAAGALATVAGMPVLSGRSSVIGPAIPLRPLREALVTAPATLDGCPLTELGPYRPALARLVPEWFPPGGSDQPPGPVGHDLLAVAEGMLRLGGLTGRDRGCLLLLDDLHDADDETLAVLDYLVDHLHRQPATLVGALRPDPGPALDLVRAAARRGACRTVELRPLGPDAVRRLAAGHLDSHPDALPSPAVDLLWAVSGGNPALAGDALAELRATGVLHDTGTGWRMDSPSAGPLPTLTRPLDQLTPPQRDLLLLGALLGPMFSGTVLRRATGRPDPEIRDDLAGAAVARLVRPDRSHPDRYTFVHPLLRVAIRATLPPPERRRLARWAAEAVTDVHPGPSVPHPRTVAALWVDAGEPTVAGHLLTAAGRHALGRGAAGEAADLLHHGTGLLADADAAVRAAGLTDLLDALTEAGDPDRAFGHAAALDDLADHLDPAPRVHLHTALARAADAAGRTADARRHVDLARTLLDPAARAADPAVVDVLAAQLDAGDARPERAGVAEATARRAAMSGPPAVLWQAGLLLGELTRARDPDEATAHLTRAWSVAVRQHVPRWELHALVRLGDDDALRGGDLDRLDQAHRTAARVGAVSARQEAEVRLARHAVLRGDFATVDRLTERLLATAPPPLRRRALLVRATADAHRDRPRDLADALLRYRRDGGDPVRYASWIHGLARVFAALLREDRARALHESYRAARADLDHPASCPLAGRHGAHLLLRAVTGDLTPAGHADLAPGTGVGGLRWNHQFRLFARAVLAGRAGATAEARAAVDEALRVAQPYPVARHLGLRLVSEAAMADGWGDPVGWLRVAEEHFHRAEVPAVAAACRRLLRRAGSRPVQRRAGTEDVPAALRSHGVTPREYEVLGLLAERLSNREIADRLHLSARTVEKHVASLLAKTGQPDRIAVGRLAPLRSGEPGWFVDDQIG</sequence>
<dbReference type="SMART" id="SM00421">
    <property type="entry name" value="HTH_LUXR"/>
    <property type="match status" value="1"/>
</dbReference>
<dbReference type="CDD" id="cd06170">
    <property type="entry name" value="LuxR_C_like"/>
    <property type="match status" value="1"/>
</dbReference>
<dbReference type="RefSeq" id="WP_275029645.1">
    <property type="nucleotide sequence ID" value="NZ_CP118615.1"/>
</dbReference>
<dbReference type="InterPro" id="IPR036388">
    <property type="entry name" value="WH-like_DNA-bd_sf"/>
</dbReference>
<reference evidence="4 5" key="1">
    <citation type="submission" date="2023-02" db="EMBL/GenBank/DDBJ databases">
        <authorList>
            <person name="Mo P."/>
        </authorList>
    </citation>
    <scope>NUCLEOTIDE SEQUENCE [LARGE SCALE GENOMIC DNA]</scope>
    <source>
        <strain evidence="4 5">HUAS 3</strain>
    </source>
</reference>
<dbReference type="Gene3D" id="1.10.10.10">
    <property type="entry name" value="Winged helix-like DNA-binding domain superfamily/Winged helix DNA-binding domain"/>
    <property type="match status" value="1"/>
</dbReference>
<evidence type="ECO:0000313" key="5">
    <source>
        <dbReference type="Proteomes" id="UP001219605"/>
    </source>
</evidence>
<dbReference type="InterPro" id="IPR016032">
    <property type="entry name" value="Sig_transdc_resp-reg_C-effctor"/>
</dbReference>
<organism evidence="4 5">
    <name type="scientific">Micromonospora cathayae</name>
    <dbReference type="NCBI Taxonomy" id="3028804"/>
    <lineage>
        <taxon>Bacteria</taxon>
        <taxon>Bacillati</taxon>
        <taxon>Actinomycetota</taxon>
        <taxon>Actinomycetes</taxon>
        <taxon>Micromonosporales</taxon>
        <taxon>Micromonosporaceae</taxon>
        <taxon>Micromonospora</taxon>
    </lineage>
</organism>